<dbReference type="EMBL" id="PJND01000007">
    <property type="protein sequence ID" value="PKW29896.1"/>
    <property type="molecule type" value="Genomic_DNA"/>
</dbReference>
<dbReference type="AlphaFoldDB" id="A0A497U952"/>
<comment type="caution">
    <text evidence="2">The sequence shown here is derived from an EMBL/GenBank/DDBJ whole genome shotgun (WGS) entry which is preliminary data.</text>
</comment>
<sequence>MFKHYLITRFNLRNPDWNVTKNNETLLTDEWMEDRMWLFENFCFPSVVAQTNTDFNWLIFFDTTTPEKYKSAITNLISDKTNIKAFYIDGMPEFYPAIQQFISEDAQNVPYLITSRIDNDDCIHKNFINEVQHKFQSQEYQAVDVIKGYSLQVKPRYILGKKEHIFNPFISLIEKNENPKTVWFNDHTLWKKETRITQITDKRLWMSIIHEKNKVNEFDGYDNVKWAHINKDFIVSEKMNSLIEKELIPYKNWMFLSLKNRLYVKLVLLSKKIKKALGVYKIK</sequence>
<proteinExistence type="predicted"/>
<name>A0A497U952_9FLAO</name>
<keyword evidence="3" id="KW-1185">Reference proteome</keyword>
<dbReference type="Proteomes" id="UP000233767">
    <property type="component" value="Unassembled WGS sequence"/>
</dbReference>
<accession>A0A497U952</accession>
<reference evidence="1 3" key="1">
    <citation type="submission" date="2017-12" db="EMBL/GenBank/DDBJ databases">
        <title>Genomic Encyclopedia of Type Strains, Phase III (KMG-III): the genomes of soil and plant-associated and newly described type strains.</title>
        <authorList>
            <person name="Whitman W."/>
        </authorList>
    </citation>
    <scope>NUCLEOTIDE SEQUENCE [LARGE SCALE GENOMIC DNA]</scope>
    <source>
        <strain evidence="1 3">IP-10</strain>
    </source>
</reference>
<dbReference type="InterPro" id="IPR021466">
    <property type="entry name" value="Put_rhamnosyl_transferase"/>
</dbReference>
<organism evidence="2 4">
    <name type="scientific">Flavobacterium lindanitolerans</name>
    <dbReference type="NCBI Taxonomy" id="428988"/>
    <lineage>
        <taxon>Bacteria</taxon>
        <taxon>Pseudomonadati</taxon>
        <taxon>Bacteroidota</taxon>
        <taxon>Flavobacteriia</taxon>
        <taxon>Flavobacteriales</taxon>
        <taxon>Flavobacteriaceae</taxon>
        <taxon>Flavobacterium</taxon>
    </lineage>
</organism>
<evidence type="ECO:0000313" key="2">
    <source>
        <dbReference type="EMBL" id="RLJ24236.1"/>
    </source>
</evidence>
<evidence type="ECO:0000313" key="1">
    <source>
        <dbReference type="EMBL" id="PKW29896.1"/>
    </source>
</evidence>
<dbReference type="EMBL" id="RCCB01000012">
    <property type="protein sequence ID" value="RLJ24236.1"/>
    <property type="molecule type" value="Genomic_DNA"/>
</dbReference>
<dbReference type="GO" id="GO:0016740">
    <property type="term" value="F:transferase activity"/>
    <property type="evidence" value="ECO:0007669"/>
    <property type="project" value="UniProtKB-KW"/>
</dbReference>
<evidence type="ECO:0000313" key="3">
    <source>
        <dbReference type="Proteomes" id="UP000233767"/>
    </source>
</evidence>
<reference evidence="2 4" key="2">
    <citation type="submission" date="2018-10" db="EMBL/GenBank/DDBJ databases">
        <title>Genomic Encyclopedia of Archaeal and Bacterial Type Strains, Phase II (KMG-II): from individual species to whole genera.</title>
        <authorList>
            <person name="Goeker M."/>
        </authorList>
    </citation>
    <scope>NUCLEOTIDE SEQUENCE [LARGE SCALE GENOMIC DNA]</scope>
    <source>
        <strain evidence="2 4">DSM 21886</strain>
    </source>
</reference>
<dbReference type="RefSeq" id="WP_101471661.1">
    <property type="nucleotide sequence ID" value="NZ_PJND01000007.1"/>
</dbReference>
<dbReference type="Pfam" id="PF11316">
    <property type="entry name" value="Rhamno_transf"/>
    <property type="match status" value="1"/>
</dbReference>
<keyword evidence="2" id="KW-0808">Transferase</keyword>
<protein>
    <submittedName>
        <fullName evidence="1 2">Rhamnosyltransferase</fullName>
    </submittedName>
</protein>
<gene>
    <name evidence="1" type="ORF">B0G92_1544</name>
    <name evidence="2" type="ORF">CLV50_2116</name>
</gene>
<dbReference type="Proteomes" id="UP000275027">
    <property type="component" value="Unassembled WGS sequence"/>
</dbReference>
<evidence type="ECO:0000313" key="4">
    <source>
        <dbReference type="Proteomes" id="UP000275027"/>
    </source>
</evidence>